<reference evidence="3 4" key="1">
    <citation type="submission" date="2021-05" db="EMBL/GenBank/DDBJ databases">
        <title>A Polyphasic approach of four new species of the genus Ohtaekwangia: Ohtaekwangia histidinii sp. nov., Ohtaekwangia cretensis sp. nov., Ohtaekwangia indiensis sp. nov., Ohtaekwangia reichenbachii sp. nov. from diverse environment.</title>
        <authorList>
            <person name="Octaviana S."/>
        </authorList>
    </citation>
    <scope>NUCLEOTIDE SEQUENCE [LARGE SCALE GENOMIC DNA]</scope>
    <source>
        <strain evidence="3 4">PWU20</strain>
    </source>
</reference>
<dbReference type="PROSITE" id="PS50042">
    <property type="entry name" value="CNMP_BINDING_3"/>
    <property type="match status" value="1"/>
</dbReference>
<keyword evidence="1" id="KW-0472">Membrane</keyword>
<dbReference type="SMART" id="SM00100">
    <property type="entry name" value="cNMP"/>
    <property type="match status" value="1"/>
</dbReference>
<feature type="transmembrane region" description="Helical" evidence="1">
    <location>
        <begin position="225"/>
        <end position="243"/>
    </location>
</feature>
<dbReference type="InterPro" id="IPR036259">
    <property type="entry name" value="MFS_trans_sf"/>
</dbReference>
<dbReference type="CDD" id="cd00038">
    <property type="entry name" value="CAP_ED"/>
    <property type="match status" value="1"/>
</dbReference>
<evidence type="ECO:0000313" key="4">
    <source>
        <dbReference type="Proteomes" id="UP000772618"/>
    </source>
</evidence>
<dbReference type="RefSeq" id="WP_254153607.1">
    <property type="nucleotide sequence ID" value="NZ_JAHESD010000018.1"/>
</dbReference>
<evidence type="ECO:0000313" key="3">
    <source>
        <dbReference type="EMBL" id="MBT1703644.1"/>
    </source>
</evidence>
<dbReference type="InterPro" id="IPR018490">
    <property type="entry name" value="cNMP-bd_dom_sf"/>
</dbReference>
<feature type="transmembrane region" description="Helical" evidence="1">
    <location>
        <begin position="402"/>
        <end position="424"/>
    </location>
</feature>
<dbReference type="Gene3D" id="1.25.10.10">
    <property type="entry name" value="Leucine-rich Repeat Variant"/>
    <property type="match status" value="1"/>
</dbReference>
<keyword evidence="4" id="KW-1185">Reference proteome</keyword>
<dbReference type="InterPro" id="IPR014710">
    <property type="entry name" value="RmlC-like_jellyroll"/>
</dbReference>
<feature type="transmembrane region" description="Helical" evidence="1">
    <location>
        <begin position="75"/>
        <end position="96"/>
    </location>
</feature>
<organism evidence="3 4">
    <name type="scientific">Chryseosolibacter indicus</name>
    <dbReference type="NCBI Taxonomy" id="2782351"/>
    <lineage>
        <taxon>Bacteria</taxon>
        <taxon>Pseudomonadati</taxon>
        <taxon>Bacteroidota</taxon>
        <taxon>Cytophagia</taxon>
        <taxon>Cytophagales</taxon>
        <taxon>Chryseotaleaceae</taxon>
        <taxon>Chryseosolibacter</taxon>
    </lineage>
</organism>
<feature type="transmembrane region" description="Helical" evidence="1">
    <location>
        <begin position="329"/>
        <end position="346"/>
    </location>
</feature>
<evidence type="ECO:0000256" key="1">
    <source>
        <dbReference type="SAM" id="Phobius"/>
    </source>
</evidence>
<gene>
    <name evidence="3" type="ORF">KK060_10160</name>
</gene>
<keyword evidence="1" id="KW-1133">Transmembrane helix</keyword>
<feature type="transmembrane region" description="Helical" evidence="1">
    <location>
        <begin position="108"/>
        <end position="130"/>
    </location>
</feature>
<dbReference type="SUPFAM" id="SSF48371">
    <property type="entry name" value="ARM repeat"/>
    <property type="match status" value="1"/>
</dbReference>
<dbReference type="InterPro" id="IPR016024">
    <property type="entry name" value="ARM-type_fold"/>
</dbReference>
<feature type="transmembrane region" description="Helical" evidence="1">
    <location>
        <begin position="175"/>
        <end position="199"/>
    </location>
</feature>
<sequence>MGFIKGQSQEQKQIILMLATGFFMGAFIATYQVTADSLFLNRLGSELNKAFLVSGALGIVTTGLFSFFQSRVKFTTLVLSSVLLIFVFSLGAYMLLEFGGKQWHNAYIFALYCMSGPLTAILLLSFWGLFGRLFNFRQSKRIIGWIDTGQLIAAILATLIVIPFTSEVIKNTTKYLLLCSVSIFIVSILLIIISSIFNVSKNNPREFGKEVRKASRLTKIIKDKYILLLSLFLLISMTTFMLGQYSFQNLVQEQYPNERDLTTFNSFVTGAVYGLSLIMQTFINNRIITTYGIRIALFILPIIVGTFATGALIMGSVLGFDKQTSPAGFIYFFLFITITRLFNWTLRDSLENPVFKLLFIPLDNRIRFNIQSKVEGLVNESSRFVAGILIFVLAYVSSLTVIHFTVLLLILVAAYFLVVNKLYIGYRNRIHEKLESSTEFVQDKLDKGFRQISVKLEKMLQEKREGKAVFSFRLLEKINTGNTTTLINNLIKNEDAAVRHYAQEKLNEMKGLSVSDRYVIKMDPEKVIDEKNVLSNLDIQLILENGGDITKTRIQRLARSADANDRHYAAELLLHAERELGSIFLMELLTDIEPKVRITAIKTSIKHFTPEIINQLIDNLSNPIYSSQAMNALVQIGETVLSALDTAFYRSGQHTQAMLRIVQTMGRIGGQRVKELLWNKIDYPNKLVVSQVLLSLGESGFKAGISQITRIKHAIEADIADIRWNLSAIQEIANEGIARDIRKALRWEIANDIEHIYMLLAMLYDTRSIQLVKENIDSGTADGVTYAIELLDVFLSEQLKQRVIPVLDDLSDQDRINRLDHFYPRVRLDPKLVLKFIINRDFTQANRWTKACIIHQIGLLKMNDFKLDLIAQLYNPDPLIKEISARSLYELNPDDYYENTRRLGEEQRRELDELILLSSRMLRFDKVSFFQDRSIFNRVAGITLSYLADISEEFTLKDGETLILDDRLNNNFYLVIKGSINFFQHGRLVSGYNSGQFIGEMLAVPAFVNTSILIASTDSTVLKFNKDQFYELLADNANLADKVIELI</sequence>
<dbReference type="Proteomes" id="UP000772618">
    <property type="component" value="Unassembled WGS sequence"/>
</dbReference>
<feature type="transmembrane region" description="Helical" evidence="1">
    <location>
        <begin position="14"/>
        <end position="31"/>
    </location>
</feature>
<keyword evidence="1" id="KW-0812">Transmembrane</keyword>
<comment type="caution">
    <text evidence="3">The sequence shown here is derived from an EMBL/GenBank/DDBJ whole genome shotgun (WGS) entry which is preliminary data.</text>
</comment>
<dbReference type="InterPro" id="IPR011989">
    <property type="entry name" value="ARM-like"/>
</dbReference>
<accession>A0ABS5VQB2</accession>
<dbReference type="Gene3D" id="2.60.120.10">
    <property type="entry name" value="Jelly Rolls"/>
    <property type="match status" value="1"/>
</dbReference>
<feature type="transmembrane region" description="Helical" evidence="1">
    <location>
        <begin position="51"/>
        <end position="68"/>
    </location>
</feature>
<dbReference type="EMBL" id="JAHESD010000018">
    <property type="protein sequence ID" value="MBT1703644.1"/>
    <property type="molecule type" value="Genomic_DNA"/>
</dbReference>
<feature type="transmembrane region" description="Helical" evidence="1">
    <location>
        <begin position="142"/>
        <end position="163"/>
    </location>
</feature>
<proteinExistence type="predicted"/>
<dbReference type="InterPro" id="IPR000595">
    <property type="entry name" value="cNMP-bd_dom"/>
</dbReference>
<feature type="transmembrane region" description="Helical" evidence="1">
    <location>
        <begin position="263"/>
        <end position="283"/>
    </location>
</feature>
<dbReference type="SUPFAM" id="SSF103473">
    <property type="entry name" value="MFS general substrate transporter"/>
    <property type="match status" value="1"/>
</dbReference>
<feature type="domain" description="Cyclic nucleotide-binding" evidence="2">
    <location>
        <begin position="935"/>
        <end position="1047"/>
    </location>
</feature>
<dbReference type="Pfam" id="PF00027">
    <property type="entry name" value="cNMP_binding"/>
    <property type="match status" value="1"/>
</dbReference>
<feature type="transmembrane region" description="Helical" evidence="1">
    <location>
        <begin position="295"/>
        <end position="317"/>
    </location>
</feature>
<dbReference type="SUPFAM" id="SSF51206">
    <property type="entry name" value="cAMP-binding domain-like"/>
    <property type="match status" value="1"/>
</dbReference>
<evidence type="ECO:0000259" key="2">
    <source>
        <dbReference type="PROSITE" id="PS50042"/>
    </source>
</evidence>
<name>A0ABS5VQB2_9BACT</name>
<protein>
    <submittedName>
        <fullName evidence="3">Cyclic nucleotide-binding domain-containing protein</fullName>
    </submittedName>
</protein>